<evidence type="ECO:0000313" key="2">
    <source>
        <dbReference type="EMBL" id="RHA66220.1"/>
    </source>
</evidence>
<comment type="caution">
    <text evidence="2">The sequence shown here is derived from an EMBL/GenBank/DDBJ whole genome shotgun (WGS) entry which is preliminary data.</text>
</comment>
<dbReference type="Proteomes" id="UP000284465">
    <property type="component" value="Unassembled WGS sequence"/>
</dbReference>
<reference evidence="2 3" key="1">
    <citation type="submission" date="2018-08" db="EMBL/GenBank/DDBJ databases">
        <title>A genome reference for cultivated species of the human gut microbiota.</title>
        <authorList>
            <person name="Zou Y."/>
            <person name="Xue W."/>
            <person name="Luo G."/>
        </authorList>
    </citation>
    <scope>NUCLEOTIDE SEQUENCE [LARGE SCALE GENOMIC DNA]</scope>
    <source>
        <strain evidence="2 3">AM43-11</strain>
    </source>
</reference>
<dbReference type="RefSeq" id="WP_118591670.1">
    <property type="nucleotide sequence ID" value="NZ_JADNLD010000029.1"/>
</dbReference>
<dbReference type="Proteomes" id="UP000479531">
    <property type="component" value="Unassembled WGS sequence"/>
</dbReference>
<name>A0A3R6A457_9FIRM</name>
<protein>
    <submittedName>
        <fullName evidence="2">Uncharacterized protein</fullName>
    </submittedName>
</protein>
<gene>
    <name evidence="2" type="ORF">DW927_11815</name>
    <name evidence="1" type="ORF">GCK47_16655</name>
</gene>
<evidence type="ECO:0000313" key="3">
    <source>
        <dbReference type="Proteomes" id="UP000284465"/>
    </source>
</evidence>
<reference evidence="1 4" key="2">
    <citation type="submission" date="2019-10" db="EMBL/GenBank/DDBJ databases">
        <title>Roseburia spp. ameliorate alcoholic fatty liver via restoration of gut barrier function.</title>
        <authorList>
            <person name="Seo B."/>
            <person name="Ko G."/>
        </authorList>
    </citation>
    <scope>NUCLEOTIDE SEQUENCE [LARGE SCALE GENOMIC DNA]</scope>
    <source>
        <strain evidence="1 4">SNUG30017</strain>
    </source>
</reference>
<dbReference type="AlphaFoldDB" id="A0A3R6A457"/>
<dbReference type="EMBL" id="WGGT01000028">
    <property type="protein sequence ID" value="MVQ47270.1"/>
    <property type="molecule type" value="Genomic_DNA"/>
</dbReference>
<dbReference type="EMBL" id="QSFP01000013">
    <property type="protein sequence ID" value="RHA66220.1"/>
    <property type="molecule type" value="Genomic_DNA"/>
</dbReference>
<sequence>MSQYTLSKEEQDLINIISHIGCLTTYQCHYVLDKFMKCSLAQENRILQNLSTRQYITISNNKNFITAGDRKTKYGEKIDLKKIRAFQLCLDLMDSFENLKYSHIPDNNMDLTFLANGKIYYVMNVSMAETFKINFAQQLYDKEVSSHISKKGVPVPYITIFLFSSTENEDDILEYFNSENIRIPCLVVISKSDGIQDKLVYDLYELNA</sequence>
<organism evidence="2 3">
    <name type="scientific">Roseburia intestinalis</name>
    <dbReference type="NCBI Taxonomy" id="166486"/>
    <lineage>
        <taxon>Bacteria</taxon>
        <taxon>Bacillati</taxon>
        <taxon>Bacillota</taxon>
        <taxon>Clostridia</taxon>
        <taxon>Lachnospirales</taxon>
        <taxon>Lachnospiraceae</taxon>
        <taxon>Roseburia</taxon>
    </lineage>
</organism>
<accession>A0A3R6A457</accession>
<dbReference type="InterPro" id="IPR043752">
    <property type="entry name" value="DUF5697"/>
</dbReference>
<proteinExistence type="predicted"/>
<evidence type="ECO:0000313" key="4">
    <source>
        <dbReference type="Proteomes" id="UP000479531"/>
    </source>
</evidence>
<dbReference type="Pfam" id="PF18954">
    <property type="entry name" value="DUF5697"/>
    <property type="match status" value="1"/>
</dbReference>
<evidence type="ECO:0000313" key="1">
    <source>
        <dbReference type="EMBL" id="MVQ47270.1"/>
    </source>
</evidence>